<gene>
    <name evidence="1" type="primary">Dyak\GE24492</name>
    <name evidence="1" type="synonym">dyak_GLEANR_8184</name>
    <name evidence="1" type="synonym">GE24492</name>
    <name evidence="1" type="ORF">Dyak_GE24492</name>
</gene>
<dbReference type="Proteomes" id="UP000002282">
    <property type="component" value="Chromosome 3R"/>
</dbReference>
<dbReference type="AlphaFoldDB" id="B4PPD9"/>
<sequence length="135" mass="15528">MEFPIPEAQYWDVSKKSQKDRQMIRKFVPEAVDLATISRAEIYRIDTFYLECQKYRDHYRDPYGKVHCPAFFHLHKGKCGIKLDQSVIKMTQAIAGNVDRQPIVFPLIPNKSMFLGGSIPMGAQTSQVGVTSYLR</sequence>
<keyword evidence="2" id="KW-1185">Reference proteome</keyword>
<evidence type="ECO:0000313" key="1">
    <source>
        <dbReference type="EMBL" id="EDW97145.1"/>
    </source>
</evidence>
<name>B4PPD9_DROYA</name>
<evidence type="ECO:0000313" key="2">
    <source>
        <dbReference type="Proteomes" id="UP000002282"/>
    </source>
</evidence>
<proteinExistence type="predicted"/>
<dbReference type="EMBL" id="CM000160">
    <property type="protein sequence ID" value="EDW97145.1"/>
    <property type="molecule type" value="Genomic_DNA"/>
</dbReference>
<reference evidence="1 2" key="1">
    <citation type="journal article" date="2007" name="Nature">
        <title>Evolution of genes and genomes on the Drosophila phylogeny.</title>
        <authorList>
            <consortium name="Drosophila 12 Genomes Consortium"/>
            <person name="Clark A.G."/>
            <person name="Eisen M.B."/>
            <person name="Smith D.R."/>
            <person name="Bergman C.M."/>
            <person name="Oliver B."/>
            <person name="Markow T.A."/>
            <person name="Kaufman T.C."/>
            <person name="Kellis M."/>
            <person name="Gelbart W."/>
            <person name="Iyer V.N."/>
            <person name="Pollard D.A."/>
            <person name="Sackton T.B."/>
            <person name="Larracuente A.M."/>
            <person name="Singh N.D."/>
            <person name="Abad J.P."/>
            <person name="Abt D.N."/>
            <person name="Adryan B."/>
            <person name="Aguade M."/>
            <person name="Akashi H."/>
            <person name="Anderson W.W."/>
            <person name="Aquadro C.F."/>
            <person name="Ardell D.H."/>
            <person name="Arguello R."/>
            <person name="Artieri C.G."/>
            <person name="Barbash D.A."/>
            <person name="Barker D."/>
            <person name="Barsanti P."/>
            <person name="Batterham P."/>
            <person name="Batzoglou S."/>
            <person name="Begun D."/>
            <person name="Bhutkar A."/>
            <person name="Blanco E."/>
            <person name="Bosak S.A."/>
            <person name="Bradley R.K."/>
            <person name="Brand A.D."/>
            <person name="Brent M.R."/>
            <person name="Brooks A.N."/>
            <person name="Brown R.H."/>
            <person name="Butlin R.K."/>
            <person name="Caggese C."/>
            <person name="Calvi B.R."/>
            <person name="Bernardo de Carvalho A."/>
            <person name="Caspi A."/>
            <person name="Castrezana S."/>
            <person name="Celniker S.E."/>
            <person name="Chang J.L."/>
            <person name="Chapple C."/>
            <person name="Chatterji S."/>
            <person name="Chinwalla A."/>
            <person name="Civetta A."/>
            <person name="Clifton S.W."/>
            <person name="Comeron J.M."/>
            <person name="Costello J.C."/>
            <person name="Coyne J.A."/>
            <person name="Daub J."/>
            <person name="David R.G."/>
            <person name="Delcher A.L."/>
            <person name="Delehaunty K."/>
            <person name="Do C.B."/>
            <person name="Ebling H."/>
            <person name="Edwards K."/>
            <person name="Eickbush T."/>
            <person name="Evans J.D."/>
            <person name="Filipski A."/>
            <person name="Findeiss S."/>
            <person name="Freyhult E."/>
            <person name="Fulton L."/>
            <person name="Fulton R."/>
            <person name="Garcia A.C."/>
            <person name="Gardiner A."/>
            <person name="Garfield D.A."/>
            <person name="Garvin B.E."/>
            <person name="Gibson G."/>
            <person name="Gilbert D."/>
            <person name="Gnerre S."/>
            <person name="Godfrey J."/>
            <person name="Good R."/>
            <person name="Gotea V."/>
            <person name="Gravely B."/>
            <person name="Greenberg A.J."/>
            <person name="Griffiths-Jones S."/>
            <person name="Gross S."/>
            <person name="Guigo R."/>
            <person name="Gustafson E.A."/>
            <person name="Haerty W."/>
            <person name="Hahn M.W."/>
            <person name="Halligan D.L."/>
            <person name="Halpern A.L."/>
            <person name="Halter G.M."/>
            <person name="Han M.V."/>
            <person name="Heger A."/>
            <person name="Hillier L."/>
            <person name="Hinrichs A.S."/>
            <person name="Holmes I."/>
            <person name="Hoskins R.A."/>
            <person name="Hubisz M.J."/>
            <person name="Hultmark D."/>
            <person name="Huntley M.A."/>
            <person name="Jaffe D.B."/>
            <person name="Jagadeeshan S."/>
            <person name="Jeck W.R."/>
            <person name="Johnson J."/>
            <person name="Jones C.D."/>
            <person name="Jordan W.C."/>
            <person name="Karpen G.H."/>
            <person name="Kataoka E."/>
            <person name="Keightley P.D."/>
            <person name="Kheradpour P."/>
            <person name="Kirkness E.F."/>
            <person name="Koerich L.B."/>
            <person name="Kristiansen K."/>
            <person name="Kudrna D."/>
            <person name="Kulathinal R.J."/>
            <person name="Kumar S."/>
            <person name="Kwok R."/>
            <person name="Lander E."/>
            <person name="Langley C.H."/>
            <person name="Lapoint R."/>
            <person name="Lazzaro B.P."/>
            <person name="Lee S.J."/>
            <person name="Levesque L."/>
            <person name="Li R."/>
            <person name="Lin C.F."/>
            <person name="Lin M.F."/>
            <person name="Lindblad-Toh K."/>
            <person name="Llopart A."/>
            <person name="Long M."/>
            <person name="Low L."/>
            <person name="Lozovsky E."/>
            <person name="Lu J."/>
            <person name="Luo M."/>
            <person name="Machado C.A."/>
            <person name="Makalowski W."/>
            <person name="Marzo M."/>
            <person name="Matsuda M."/>
            <person name="Matzkin L."/>
            <person name="McAllister B."/>
            <person name="McBride C.S."/>
            <person name="McKernan B."/>
            <person name="McKernan K."/>
            <person name="Mendez-Lago M."/>
            <person name="Minx P."/>
            <person name="Mollenhauer M.U."/>
            <person name="Montooth K."/>
            <person name="Mount S.M."/>
            <person name="Mu X."/>
            <person name="Myers E."/>
            <person name="Negre B."/>
            <person name="Newfeld S."/>
            <person name="Nielsen R."/>
            <person name="Noor M.A."/>
            <person name="O'Grady P."/>
            <person name="Pachter L."/>
            <person name="Papaceit M."/>
            <person name="Parisi M.J."/>
            <person name="Parisi M."/>
            <person name="Parts L."/>
            <person name="Pedersen J.S."/>
            <person name="Pesole G."/>
            <person name="Phillippy A.M."/>
            <person name="Ponting C.P."/>
            <person name="Pop M."/>
            <person name="Porcelli D."/>
            <person name="Powell J.R."/>
            <person name="Prohaska S."/>
            <person name="Pruitt K."/>
            <person name="Puig M."/>
            <person name="Quesneville H."/>
            <person name="Ram K.R."/>
            <person name="Rand D."/>
            <person name="Rasmussen M.D."/>
            <person name="Reed L.K."/>
            <person name="Reenan R."/>
            <person name="Reily A."/>
            <person name="Remington K.A."/>
            <person name="Rieger T.T."/>
            <person name="Ritchie M.G."/>
            <person name="Robin C."/>
            <person name="Rogers Y.H."/>
            <person name="Rohde C."/>
            <person name="Rozas J."/>
            <person name="Rubenfield M.J."/>
            <person name="Ruiz A."/>
            <person name="Russo S."/>
            <person name="Salzberg S.L."/>
            <person name="Sanchez-Gracia A."/>
            <person name="Saranga D.J."/>
            <person name="Sato H."/>
            <person name="Schaeffer S.W."/>
            <person name="Schatz M.C."/>
            <person name="Schlenke T."/>
            <person name="Schwartz R."/>
            <person name="Segarra C."/>
            <person name="Singh R.S."/>
            <person name="Sirot L."/>
            <person name="Sirota M."/>
            <person name="Sisneros N.B."/>
            <person name="Smith C.D."/>
            <person name="Smith T.F."/>
            <person name="Spieth J."/>
            <person name="Stage D.E."/>
            <person name="Stark A."/>
            <person name="Stephan W."/>
            <person name="Strausberg R.L."/>
            <person name="Strempel S."/>
            <person name="Sturgill D."/>
            <person name="Sutton G."/>
            <person name="Sutton G.G."/>
            <person name="Tao W."/>
            <person name="Teichmann S."/>
            <person name="Tobari Y.N."/>
            <person name="Tomimura Y."/>
            <person name="Tsolas J.M."/>
            <person name="Valente V.L."/>
            <person name="Venter E."/>
            <person name="Venter J.C."/>
            <person name="Vicario S."/>
            <person name="Vieira F.G."/>
            <person name="Vilella A.J."/>
            <person name="Villasante A."/>
            <person name="Walenz B."/>
            <person name="Wang J."/>
            <person name="Wasserman M."/>
            <person name="Watts T."/>
            <person name="Wilson D."/>
            <person name="Wilson R.K."/>
            <person name="Wing R.A."/>
            <person name="Wolfner M.F."/>
            <person name="Wong A."/>
            <person name="Wong G.K."/>
            <person name="Wu C.I."/>
            <person name="Wu G."/>
            <person name="Yamamoto D."/>
            <person name="Yang H.P."/>
            <person name="Yang S.P."/>
            <person name="Yorke J.A."/>
            <person name="Yoshida K."/>
            <person name="Zdobnov E."/>
            <person name="Zhang P."/>
            <person name="Zhang Y."/>
            <person name="Zimin A.V."/>
            <person name="Baldwin J."/>
            <person name="Abdouelleil A."/>
            <person name="Abdulkadir J."/>
            <person name="Abebe A."/>
            <person name="Abera B."/>
            <person name="Abreu J."/>
            <person name="Acer S.C."/>
            <person name="Aftuck L."/>
            <person name="Alexander A."/>
            <person name="An P."/>
            <person name="Anderson E."/>
            <person name="Anderson S."/>
            <person name="Arachi H."/>
            <person name="Azer M."/>
            <person name="Bachantsang P."/>
            <person name="Barry A."/>
            <person name="Bayul T."/>
            <person name="Berlin A."/>
            <person name="Bessette D."/>
            <person name="Bloom T."/>
            <person name="Blye J."/>
            <person name="Boguslavskiy L."/>
            <person name="Bonnet C."/>
            <person name="Boukhgalter B."/>
            <person name="Bourzgui I."/>
            <person name="Brown A."/>
            <person name="Cahill P."/>
            <person name="Channer S."/>
            <person name="Cheshatsang Y."/>
            <person name="Chuda L."/>
            <person name="Citroen M."/>
            <person name="Collymore A."/>
            <person name="Cooke P."/>
            <person name="Costello M."/>
            <person name="D'Aco K."/>
            <person name="Daza R."/>
            <person name="De Haan G."/>
            <person name="DeGray S."/>
            <person name="DeMaso C."/>
            <person name="Dhargay N."/>
            <person name="Dooley K."/>
            <person name="Dooley E."/>
            <person name="Doricent M."/>
            <person name="Dorje P."/>
            <person name="Dorjee K."/>
            <person name="Dupes A."/>
            <person name="Elong R."/>
            <person name="Falk J."/>
            <person name="Farina A."/>
            <person name="Faro S."/>
            <person name="Ferguson D."/>
            <person name="Fisher S."/>
            <person name="Foley C.D."/>
            <person name="Franke A."/>
            <person name="Friedrich D."/>
            <person name="Gadbois L."/>
            <person name="Gearin G."/>
            <person name="Gearin C.R."/>
            <person name="Giannoukos G."/>
            <person name="Goode T."/>
            <person name="Graham J."/>
            <person name="Grandbois E."/>
            <person name="Grewal S."/>
            <person name="Gyaltsen K."/>
            <person name="Hafez N."/>
            <person name="Hagos B."/>
            <person name="Hall J."/>
            <person name="Henson C."/>
            <person name="Hollinger A."/>
            <person name="Honan T."/>
            <person name="Huard M.D."/>
            <person name="Hughes L."/>
            <person name="Hurhula B."/>
            <person name="Husby M.E."/>
            <person name="Kamat A."/>
            <person name="Kanga B."/>
            <person name="Kashin S."/>
            <person name="Khazanovich D."/>
            <person name="Kisner P."/>
            <person name="Lance K."/>
            <person name="Lara M."/>
            <person name="Lee W."/>
            <person name="Lennon N."/>
            <person name="Letendre F."/>
            <person name="LeVine R."/>
            <person name="Lipovsky A."/>
            <person name="Liu X."/>
            <person name="Liu J."/>
            <person name="Liu S."/>
            <person name="Lokyitsang T."/>
            <person name="Lokyitsang Y."/>
            <person name="Lubonja R."/>
            <person name="Lui A."/>
            <person name="MacDonald P."/>
            <person name="Magnisalis V."/>
            <person name="Maru K."/>
            <person name="Matthews C."/>
            <person name="McCusker W."/>
            <person name="McDonough S."/>
            <person name="Mehta T."/>
            <person name="Meldrim J."/>
            <person name="Meneus L."/>
            <person name="Mihai O."/>
            <person name="Mihalev A."/>
            <person name="Mihova T."/>
            <person name="Mittelman R."/>
            <person name="Mlenga V."/>
            <person name="Montmayeur A."/>
            <person name="Mulrain L."/>
            <person name="Navidi A."/>
            <person name="Naylor J."/>
            <person name="Negash T."/>
            <person name="Nguyen T."/>
            <person name="Nguyen N."/>
            <person name="Nicol R."/>
            <person name="Norbu C."/>
            <person name="Norbu N."/>
            <person name="Novod N."/>
            <person name="O'Neill B."/>
            <person name="Osman S."/>
            <person name="Markiewicz E."/>
            <person name="Oyono O.L."/>
            <person name="Patti C."/>
            <person name="Phunkhang P."/>
            <person name="Pierre F."/>
            <person name="Priest M."/>
            <person name="Raghuraman S."/>
            <person name="Rege F."/>
            <person name="Reyes R."/>
            <person name="Rise C."/>
            <person name="Rogov P."/>
            <person name="Ross K."/>
            <person name="Ryan E."/>
            <person name="Settipalli S."/>
            <person name="Shea T."/>
            <person name="Sherpa N."/>
            <person name="Shi L."/>
            <person name="Shih D."/>
            <person name="Sparrow T."/>
            <person name="Spaulding J."/>
            <person name="Stalker J."/>
            <person name="Stange-Thomann N."/>
            <person name="Stavropoulos S."/>
            <person name="Stone C."/>
            <person name="Strader C."/>
            <person name="Tesfaye S."/>
            <person name="Thomson T."/>
            <person name="Thoulutsang Y."/>
            <person name="Thoulutsang D."/>
            <person name="Topham K."/>
            <person name="Topping I."/>
            <person name="Tsamla T."/>
            <person name="Vassiliev H."/>
            <person name="Vo A."/>
            <person name="Wangchuk T."/>
            <person name="Wangdi T."/>
            <person name="Weiand M."/>
            <person name="Wilkinson J."/>
            <person name="Wilson A."/>
            <person name="Yadav S."/>
            <person name="Young G."/>
            <person name="Yu Q."/>
            <person name="Zembek L."/>
            <person name="Zhong D."/>
            <person name="Zimmer A."/>
            <person name="Zwirko Z."/>
            <person name="Jaffe D.B."/>
            <person name="Alvarez P."/>
            <person name="Brockman W."/>
            <person name="Butler J."/>
            <person name="Chin C."/>
            <person name="Gnerre S."/>
            <person name="Grabherr M."/>
            <person name="Kleber M."/>
            <person name="Mauceli E."/>
            <person name="MacCallum I."/>
        </authorList>
    </citation>
    <scope>NUCLEOTIDE SEQUENCE [LARGE SCALE GENOMIC DNA]</scope>
    <source>
        <strain evidence="2">Tai18E2 / Tucson 14021-0261.01</strain>
    </source>
</reference>
<dbReference type="OrthoDB" id="8181742at2759"/>
<accession>B4PPD9</accession>
<organism evidence="1 2">
    <name type="scientific">Drosophila yakuba</name>
    <name type="common">Fruit fly</name>
    <dbReference type="NCBI Taxonomy" id="7245"/>
    <lineage>
        <taxon>Eukaryota</taxon>
        <taxon>Metazoa</taxon>
        <taxon>Ecdysozoa</taxon>
        <taxon>Arthropoda</taxon>
        <taxon>Hexapoda</taxon>
        <taxon>Insecta</taxon>
        <taxon>Pterygota</taxon>
        <taxon>Neoptera</taxon>
        <taxon>Endopterygota</taxon>
        <taxon>Diptera</taxon>
        <taxon>Brachycera</taxon>
        <taxon>Muscomorpha</taxon>
        <taxon>Ephydroidea</taxon>
        <taxon>Drosophilidae</taxon>
        <taxon>Drosophila</taxon>
        <taxon>Sophophora</taxon>
    </lineage>
</organism>
<dbReference type="KEGG" id="dya:Dyak_GE24492"/>
<reference evidence="1 2" key="2">
    <citation type="journal article" date="2007" name="PLoS Biol.">
        <title>Principles of genome evolution in the Drosophila melanogaster species group.</title>
        <authorList>
            <person name="Ranz J.M."/>
            <person name="Maurin D."/>
            <person name="Chan Y.S."/>
            <person name="von Grotthuss M."/>
            <person name="Hillier L.W."/>
            <person name="Roote J."/>
            <person name="Ashburner M."/>
            <person name="Bergman C.M."/>
        </authorList>
    </citation>
    <scope>NUCLEOTIDE SEQUENCE [LARGE SCALE GENOMIC DNA]</scope>
    <source>
        <strain evidence="2">Tai18E2 / Tucson 14021-0261.01</strain>
    </source>
</reference>
<dbReference type="OMA" id="IKMTQAI"/>
<dbReference type="HOGENOM" id="CLU_1887873_0_0_1"/>
<protein>
    <submittedName>
        <fullName evidence="1">Uncharacterized protein</fullName>
    </submittedName>
</protein>
<dbReference type="PhylomeDB" id="B4PPD9"/>